<evidence type="ECO:0000259" key="3">
    <source>
        <dbReference type="Pfam" id="PF15995"/>
    </source>
</evidence>
<feature type="domain" description="DUF4770" evidence="2">
    <location>
        <begin position="55"/>
        <end position="285"/>
    </location>
</feature>
<organism evidence="4 5">
    <name type="scientific">Drosophila lebanonensis</name>
    <name type="common">Fruit fly</name>
    <name type="synonym">Scaptodrosophila lebanonensis</name>
    <dbReference type="NCBI Taxonomy" id="7225"/>
    <lineage>
        <taxon>Eukaryota</taxon>
        <taxon>Metazoa</taxon>
        <taxon>Ecdysozoa</taxon>
        <taxon>Arthropoda</taxon>
        <taxon>Hexapoda</taxon>
        <taxon>Insecta</taxon>
        <taxon>Pterygota</taxon>
        <taxon>Neoptera</taxon>
        <taxon>Endopterygota</taxon>
        <taxon>Diptera</taxon>
        <taxon>Brachycera</taxon>
        <taxon>Muscomorpha</taxon>
        <taxon>Ephydroidea</taxon>
        <taxon>Drosophilidae</taxon>
        <taxon>Scaptodrosophila</taxon>
    </lineage>
</organism>
<proteinExistence type="predicted"/>
<accession>A0A6J2TLV1</accession>
<evidence type="ECO:0000259" key="2">
    <source>
        <dbReference type="Pfam" id="PF15994"/>
    </source>
</evidence>
<dbReference type="Pfam" id="PF15995">
    <property type="entry name" value="DUF4771"/>
    <property type="match status" value="1"/>
</dbReference>
<evidence type="ECO:0000256" key="1">
    <source>
        <dbReference type="SAM" id="MobiDB-lite"/>
    </source>
</evidence>
<dbReference type="PANTHER" id="PTHR41967">
    <property type="entry name" value="FI19406P1-RELATED"/>
    <property type="match status" value="1"/>
</dbReference>
<dbReference type="InterPro" id="IPR031935">
    <property type="entry name" value="DUF4770"/>
</dbReference>
<feature type="region of interest" description="Disordered" evidence="1">
    <location>
        <begin position="441"/>
        <end position="526"/>
    </location>
</feature>
<dbReference type="RefSeq" id="XP_030377029.1">
    <property type="nucleotide sequence ID" value="XM_030521169.1"/>
</dbReference>
<gene>
    <name evidence="5" type="primary">LOC115625932</name>
</gene>
<sequence>MPIVLRPKKKKPSVCPAPLWYRGLSNEQVDAAKALQDALTDDIHQGTTYRVHQCLFTIGISPMATSEELSVIMNCSRGNDLAFLYFLMCAYYKSEPRDNNITGFNINEQYILSCIAKLDTPFTLEALDRILPSPPNTVAAPSPIPQVSTKSEKKRYQLSTPYQASNKAAGVNKAPLPVSTPYQAPNKVAGVKRLPLYVSTPYPALNRCGDVSTLYPTSRLGAGASPYFQKQPRPSMPPDTKKYLSSPPATSATFEDEPQPYQGRSREENRWFATYEFQPKKRITKAIVTEELNRLFDNIDCIQLDGSESLCTYHRNIRDLERDTYLVEARKRCLQLLQGQRKERTRQRIASQLERDVERYMKEFGPRWSDLKPTVPASDCKVCSHLTTEPTSIKEPVVLLVNGGERICSPLVSLCEEKAAQRLHFFGLRCGDAFNACEEDNQRLPGGQDKPETQQQQLPRPVGHTQTIPRMQPKCSCESADGPRRTPLGECSHNQRNVNRGCLRRRSSRRASRPSKRAPVELPFFQPPSKHKPYAFDYDRVFDIGAGPRNSEENIKTNFVRALHKPIDQETELNSKSFANLAPYQRVDVIAAVSKCANKIIEKFVESAPPYIPETPSIVSTNEPPKLSFEDRTSFDPNDDVLMDQMLKDAFGILRQDARYVLASLPDGHLLPVLREWVRKRYGKRYPSVEDDEIRKKLLALAENLSAPRPKALFQNRNFPHKYGELGRIRNEAKEYTKIYETKVANEIMEGGRRCWQTMKLDRCHGHDMRNTFFSYMPNRRRDIVLPHNACR</sequence>
<protein>
    <submittedName>
        <fullName evidence="5">Uncharacterized protein LOC115625932</fullName>
    </submittedName>
</protein>
<dbReference type="InterPro" id="IPR031936">
    <property type="entry name" value="DUF4771"/>
</dbReference>
<dbReference type="GeneID" id="115625932"/>
<reference evidence="5" key="1">
    <citation type="submission" date="2025-08" db="UniProtKB">
        <authorList>
            <consortium name="RefSeq"/>
        </authorList>
    </citation>
    <scope>IDENTIFICATION</scope>
    <source>
        <strain evidence="5">11010-0011.00</strain>
        <tissue evidence="5">Whole body</tissue>
    </source>
</reference>
<dbReference type="OrthoDB" id="6613664at2759"/>
<feature type="region of interest" description="Disordered" evidence="1">
    <location>
        <begin position="222"/>
        <end position="265"/>
    </location>
</feature>
<dbReference type="PANTHER" id="PTHR41967:SF6">
    <property type="entry name" value="FI19406P1-RELATED"/>
    <property type="match status" value="1"/>
</dbReference>
<dbReference type="Pfam" id="PF15994">
    <property type="entry name" value="DUF4770"/>
    <property type="match status" value="1"/>
</dbReference>
<dbReference type="Proteomes" id="UP000504634">
    <property type="component" value="Unplaced"/>
</dbReference>
<dbReference type="AlphaFoldDB" id="A0A6J2TLV1"/>
<keyword evidence="4" id="KW-1185">Reference proteome</keyword>
<name>A0A6J2TLV1_DROLE</name>
<evidence type="ECO:0000313" key="5">
    <source>
        <dbReference type="RefSeq" id="XP_030377029.1"/>
    </source>
</evidence>
<evidence type="ECO:0000313" key="4">
    <source>
        <dbReference type="Proteomes" id="UP000504634"/>
    </source>
</evidence>
<feature type="compositionally biased region" description="Polar residues" evidence="1">
    <location>
        <begin position="453"/>
        <end position="469"/>
    </location>
</feature>
<feature type="compositionally biased region" description="Basic residues" evidence="1">
    <location>
        <begin position="502"/>
        <end position="516"/>
    </location>
</feature>
<feature type="domain" description="DUF4771" evidence="3">
    <location>
        <begin position="633"/>
        <end position="784"/>
    </location>
</feature>